<dbReference type="RefSeq" id="WP_001138090.1">
    <property type="nucleotide sequence ID" value="NZ_CP042556.1"/>
</dbReference>
<dbReference type="AlphaFoldDB" id="A0AB73FD61"/>
<sequence length="131" mass="14869">MPRSALFMSVLFCLLIFQSLWNIAAAFCAHENQEKALHHFGHHAALSYEASQHSHTEKTEVEGTMHKAPLSLSDHHDHLPSCFHVVIVEAQEKIVSPLIQSSESKQQYYWSNSYKSPHISKQDPPPILTLL</sequence>
<feature type="signal peptide" evidence="1">
    <location>
        <begin position="1"/>
        <end position="24"/>
    </location>
</feature>
<protein>
    <submittedName>
        <fullName evidence="2">Cation transporter</fullName>
    </submittedName>
</protein>
<gene>
    <name evidence="2" type="ORF">APD06_03090</name>
</gene>
<dbReference type="EMBL" id="LLFE01000089">
    <property type="protein sequence ID" value="KQD16870.1"/>
    <property type="molecule type" value="Genomic_DNA"/>
</dbReference>
<evidence type="ECO:0000313" key="3">
    <source>
        <dbReference type="Proteomes" id="UP000051322"/>
    </source>
</evidence>
<proteinExistence type="predicted"/>
<dbReference type="InterPro" id="IPR054660">
    <property type="entry name" value="CzcI-like"/>
</dbReference>
<dbReference type="Proteomes" id="UP000051322">
    <property type="component" value="Unassembled WGS sequence"/>
</dbReference>
<evidence type="ECO:0000256" key="1">
    <source>
        <dbReference type="SAM" id="SignalP"/>
    </source>
</evidence>
<organism evidence="2 3">
    <name type="scientific">Acinetobacter baumannii</name>
    <dbReference type="NCBI Taxonomy" id="470"/>
    <lineage>
        <taxon>Bacteria</taxon>
        <taxon>Pseudomonadati</taxon>
        <taxon>Pseudomonadota</taxon>
        <taxon>Gammaproteobacteria</taxon>
        <taxon>Moraxellales</taxon>
        <taxon>Moraxellaceae</taxon>
        <taxon>Acinetobacter</taxon>
        <taxon>Acinetobacter calcoaceticus/baumannii complex</taxon>
    </lineage>
</organism>
<feature type="chain" id="PRO_5044504451" evidence="1">
    <location>
        <begin position="25"/>
        <end position="131"/>
    </location>
</feature>
<comment type="caution">
    <text evidence="2">The sequence shown here is derived from an EMBL/GenBank/DDBJ whole genome shotgun (WGS) entry which is preliminary data.</text>
</comment>
<accession>A0AB73FD61</accession>
<keyword evidence="1" id="KW-0732">Signal</keyword>
<reference evidence="2 3" key="1">
    <citation type="submission" date="2015-10" db="EMBL/GenBank/DDBJ databases">
        <title>The utility of whole genome sequencing in characterizing Acinetobacter epidemiology and analyzing hospital outbreaks.</title>
        <authorList>
            <person name="Ozer E.A."/>
            <person name="Fitzpatrick M.A."/>
            <person name="Hauser A.R."/>
        </authorList>
    </citation>
    <scope>NUCLEOTIDE SEQUENCE [LARGE SCALE GENOMIC DNA]</scope>
    <source>
        <strain evidence="2 3">ABBL059</strain>
    </source>
</reference>
<dbReference type="NCBIfam" id="NF045615">
    <property type="entry name" value="efflu_CzcI_Acin"/>
    <property type="match status" value="1"/>
</dbReference>
<name>A0AB73FD61_ACIBA</name>
<evidence type="ECO:0000313" key="2">
    <source>
        <dbReference type="EMBL" id="KQD16870.1"/>
    </source>
</evidence>